<dbReference type="InterPro" id="IPR000089">
    <property type="entry name" value="Biotin_lipoyl"/>
</dbReference>
<dbReference type="EMBL" id="CAXAMN010024306">
    <property type="protein sequence ID" value="CAK9085471.1"/>
    <property type="molecule type" value="Genomic_DNA"/>
</dbReference>
<dbReference type="PANTHER" id="PTHR43778:SF2">
    <property type="entry name" value="PYRUVATE CARBOXYLASE, MITOCHONDRIAL"/>
    <property type="match status" value="1"/>
</dbReference>
<dbReference type="InterPro" id="IPR011761">
    <property type="entry name" value="ATP-grasp"/>
</dbReference>
<feature type="domain" description="ATP-grasp" evidence="3">
    <location>
        <begin position="227"/>
        <end position="458"/>
    </location>
</feature>
<dbReference type="Proteomes" id="UP001642484">
    <property type="component" value="Unassembled WGS sequence"/>
</dbReference>
<evidence type="ECO:0000259" key="3">
    <source>
        <dbReference type="PROSITE" id="PS50975"/>
    </source>
</evidence>
<evidence type="ECO:0008006" key="6">
    <source>
        <dbReference type="Google" id="ProtNLM"/>
    </source>
</evidence>
<dbReference type="PANTHER" id="PTHR43778">
    <property type="entry name" value="PYRUVATE CARBOXYLASE"/>
    <property type="match status" value="1"/>
</dbReference>
<keyword evidence="5" id="KW-1185">Reference proteome</keyword>
<dbReference type="Gene3D" id="2.40.50.100">
    <property type="match status" value="1"/>
</dbReference>
<feature type="domain" description="Lipoyl-binding" evidence="2">
    <location>
        <begin position="1249"/>
        <end position="1333"/>
    </location>
</feature>
<dbReference type="SUPFAM" id="SSF51230">
    <property type="entry name" value="Single hybrid motif"/>
    <property type="match status" value="1"/>
</dbReference>
<dbReference type="Gene3D" id="3.30.470.20">
    <property type="entry name" value="ATP-grasp fold, B domain"/>
    <property type="match status" value="1"/>
</dbReference>
<reference evidence="4 5" key="1">
    <citation type="submission" date="2024-02" db="EMBL/GenBank/DDBJ databases">
        <authorList>
            <person name="Chen Y."/>
            <person name="Shah S."/>
            <person name="Dougan E. K."/>
            <person name="Thang M."/>
            <person name="Chan C."/>
        </authorList>
    </citation>
    <scope>NUCLEOTIDE SEQUENCE [LARGE SCALE GENOMIC DNA]</scope>
</reference>
<dbReference type="PROSITE" id="PS50968">
    <property type="entry name" value="BIOTINYL_LIPOYL"/>
    <property type="match status" value="1"/>
</dbReference>
<dbReference type="Pfam" id="PF00364">
    <property type="entry name" value="Biotin_lipoyl"/>
    <property type="match status" value="1"/>
</dbReference>
<keyword evidence="1" id="KW-0547">Nucleotide-binding</keyword>
<evidence type="ECO:0000313" key="4">
    <source>
        <dbReference type="EMBL" id="CAK9085471.1"/>
    </source>
</evidence>
<organism evidence="4 5">
    <name type="scientific">Durusdinium trenchii</name>
    <dbReference type="NCBI Taxonomy" id="1381693"/>
    <lineage>
        <taxon>Eukaryota</taxon>
        <taxon>Sar</taxon>
        <taxon>Alveolata</taxon>
        <taxon>Dinophyceae</taxon>
        <taxon>Suessiales</taxon>
        <taxon>Symbiodiniaceae</taxon>
        <taxon>Durusdinium</taxon>
    </lineage>
</organism>
<gene>
    <name evidence="4" type="ORF">CCMP2556_LOCUS41501</name>
</gene>
<keyword evidence="1" id="KW-0067">ATP-binding</keyword>
<dbReference type="PROSITE" id="PS50975">
    <property type="entry name" value="ATP_GRASP"/>
    <property type="match status" value="1"/>
</dbReference>
<proteinExistence type="predicted"/>
<dbReference type="InterPro" id="IPR055268">
    <property type="entry name" value="PCB-like"/>
</dbReference>
<name>A0ABP0QB63_9DINO</name>
<sequence>MTFIRSWHFRDFLRTESVLDSLCYAATTHCLWLSLELCIRSPVPQGILTMLSKLSRPLSHCVGRAPVRAAVGTLPFRNCQALQHRWKTGSISAPLAEPPFPTVVAYNQSKHATNSVLADIRAVWGSRVRVIQTLEEGNQRLPGMDAALYVKPKSWGDLGHFKERLEFLCTQDHEFARHRAAKQVVFMPGWSAFAESAEAAVGVEALGLVWPGTEPVASQTLEKIGFKRICEDVGAPTPPFTVLSEEDAPKVDLTDPVAKEACVKEFIDKVLAMNFHEKGLIKSIHGGGGKGTAHLHHPDNEEEVRRAVEKVITEMNRTDGIYFEQRVNTKGDGRFFQIELEVDGATVADGGRFVWFNSALQKVVEIGLNDEKITMFMPEELYKKSRKWAGDIAKKGNNNTRATMEALVFKNEKGEFECTFIECNRRPQVENEALALLQRDDKGNRRYTFAELMMRAKGYPAPQFEPATDANVVLHARWLHGNPDSHGKITYQAGNILGMNGPRLDYIKSELMAPGEISFTSDPQLGKAVITADSWEEMCDNAAEYFRLRTPAVMGAASTYAQTMYNLFTSPKFRAGQTASNETFAHIAIPDHPSRSVLTVLKEQVAPVIVNGYRKGEGIDPDRYPTKSVCAGIEELQDKLATSAPDATTFTAFARGEATYEQYIDDLKAQLDKQGGGWVTVAPRDTCQQGNDSESAAVSNISRINAEFWAQKAGCVGYETGGAQYQAGLIRGFDPATILRIGLPYNMPAHSLQRSQYVNGLAELSPEIRRPLFEATAEIVGQHYRGAKPTSWVPWHPYNFHAGNFFDAKTGYCPQDETTLELLDAKCLPMPNWVFSPKFPIEALKKWTERQIDLFAKKGLTLQQLRIKNPGQGLDWTADAVWAHVDTIIKVFKEKGLPAPIVYIHNHDFNGMAGHTGAELFRKAQQANFSTLVIDGAPRKNGTHNDNTVLLASLNLDAAQKAALAEYNHNQQMIENLICRFDSRTSQMTPWDSDWAGGTEGSDIRIAKEYSLDVRKINDAKEIASEVFPLERAVTPFSEYKLRLGIALMIEPGIEPKTADSVRKWVNGGGKLKVGGDVLVGLKRWETLTEKTPEVDQLLKNMPEELEAALGQKSKLIGPADLPSDLTAAQRHTALGFQQKGLEFTKAQAKGTDLTPLLLAPEVLHSAPKSLRAGTKFQVLMDKLDGKLPKKEEIKFVGFGLAPGVASGPESLGRDLVLSFLHEGQTVQVQLPDPDAAASAAATAGGNRKATPGNKLEVPTVVPGEVLSYAVKVGDTLKKGQILCVLESMKMEMKIPVPDELDGLVVKDLPCKGRTKEKQGDILAPGDLMVELQEN</sequence>
<accession>A0ABP0QB63</accession>
<dbReference type="SUPFAM" id="SSF56059">
    <property type="entry name" value="Glutathione synthetase ATP-binding domain-like"/>
    <property type="match status" value="1"/>
</dbReference>
<comment type="caution">
    <text evidence="4">The sequence shown here is derived from an EMBL/GenBank/DDBJ whole genome shotgun (WGS) entry which is preliminary data.</text>
</comment>
<evidence type="ECO:0000256" key="1">
    <source>
        <dbReference type="PROSITE-ProRule" id="PRU00409"/>
    </source>
</evidence>
<protein>
    <recommendedName>
        <fullName evidence="6">Pyruvate carboxylase</fullName>
    </recommendedName>
</protein>
<evidence type="ECO:0000313" key="5">
    <source>
        <dbReference type="Proteomes" id="UP001642484"/>
    </source>
</evidence>
<dbReference type="CDD" id="cd06850">
    <property type="entry name" value="biotinyl_domain"/>
    <property type="match status" value="1"/>
</dbReference>
<evidence type="ECO:0000259" key="2">
    <source>
        <dbReference type="PROSITE" id="PS50968"/>
    </source>
</evidence>
<dbReference type="InterPro" id="IPR011053">
    <property type="entry name" value="Single_hybrid_motif"/>
</dbReference>